<dbReference type="OrthoDB" id="9803265at2"/>
<dbReference type="EMBL" id="CP015136">
    <property type="protein sequence ID" value="AMY08019.1"/>
    <property type="molecule type" value="Genomic_DNA"/>
</dbReference>
<evidence type="ECO:0008006" key="4">
    <source>
        <dbReference type="Google" id="ProtNLM"/>
    </source>
</evidence>
<gene>
    <name evidence="2" type="ORF">LuPra_01207</name>
</gene>
<organism evidence="2 3">
    <name type="scientific">Luteitalea pratensis</name>
    <dbReference type="NCBI Taxonomy" id="1855912"/>
    <lineage>
        <taxon>Bacteria</taxon>
        <taxon>Pseudomonadati</taxon>
        <taxon>Acidobacteriota</taxon>
        <taxon>Vicinamibacteria</taxon>
        <taxon>Vicinamibacterales</taxon>
        <taxon>Vicinamibacteraceae</taxon>
        <taxon>Luteitalea</taxon>
    </lineage>
</organism>
<reference evidence="2 3" key="1">
    <citation type="journal article" date="2016" name="Genome Announc.">
        <title>First Complete Genome Sequence of a Subdivision 6 Acidobacterium Strain.</title>
        <authorList>
            <person name="Huang S."/>
            <person name="Vieira S."/>
            <person name="Bunk B."/>
            <person name="Riedel T."/>
            <person name="Sproer C."/>
            <person name="Overmann J."/>
        </authorList>
    </citation>
    <scope>NUCLEOTIDE SEQUENCE [LARGE SCALE GENOMIC DNA]</scope>
    <source>
        <strain evidence="3">DSM 100886 HEG_-6_39</strain>
    </source>
</reference>
<accession>A0A143PJS3</accession>
<sequence>MSRRERFVAIALVFLALGVMTVPVAAQAFPGAAPVPAEPPATWEEALRALWRLPLAALLASILALRPRRRGTPPRDLAVIHSQIILAVVGVLVMLVVGTSLARAFGIVGAAGLVRYRAKVNDPKDAGVMLSTLAIGLATGVGQWPLAIVGTVFLVVLLAVIESFEPAATRELVITVKATDPVVMKPRLERVLRREATSFEIKAMSPEELQYEVQWPVDRPTDGLSERIVGMDPKRSADVAIEHVKDK</sequence>
<keyword evidence="1" id="KW-1133">Transmembrane helix</keyword>
<keyword evidence="3" id="KW-1185">Reference proteome</keyword>
<dbReference type="InterPro" id="IPR032531">
    <property type="entry name" value="DUF4956"/>
</dbReference>
<dbReference type="Proteomes" id="UP000076079">
    <property type="component" value="Chromosome"/>
</dbReference>
<evidence type="ECO:0000256" key="1">
    <source>
        <dbReference type="SAM" id="Phobius"/>
    </source>
</evidence>
<keyword evidence="1" id="KW-0812">Transmembrane</keyword>
<feature type="transmembrane region" description="Helical" evidence="1">
    <location>
        <begin position="133"/>
        <end position="161"/>
    </location>
</feature>
<name>A0A143PJS3_LUTPR</name>
<evidence type="ECO:0000313" key="3">
    <source>
        <dbReference type="Proteomes" id="UP000076079"/>
    </source>
</evidence>
<dbReference type="STRING" id="1855912.LuPra_01207"/>
<dbReference type="Pfam" id="PF16316">
    <property type="entry name" value="DUF4956"/>
    <property type="match status" value="1"/>
</dbReference>
<protein>
    <recommendedName>
        <fullName evidence="4">DUF4956 domain-containing protein</fullName>
    </recommendedName>
</protein>
<dbReference type="AlphaFoldDB" id="A0A143PJS3"/>
<reference evidence="3" key="2">
    <citation type="submission" date="2016-04" db="EMBL/GenBank/DDBJ databases">
        <title>First Complete Genome Sequence of a Subdivision 6 Acidobacterium.</title>
        <authorList>
            <person name="Huang S."/>
            <person name="Vieira S."/>
            <person name="Bunk B."/>
            <person name="Riedel T."/>
            <person name="Sproeer C."/>
            <person name="Overmann J."/>
        </authorList>
    </citation>
    <scope>NUCLEOTIDE SEQUENCE [LARGE SCALE GENOMIC DNA]</scope>
    <source>
        <strain evidence="3">DSM 100886 HEG_-6_39</strain>
    </source>
</reference>
<evidence type="ECO:0000313" key="2">
    <source>
        <dbReference type="EMBL" id="AMY08019.1"/>
    </source>
</evidence>
<proteinExistence type="predicted"/>
<feature type="transmembrane region" description="Helical" evidence="1">
    <location>
        <begin position="47"/>
        <end position="65"/>
    </location>
</feature>
<dbReference type="KEGG" id="abac:LuPra_01207"/>
<dbReference type="RefSeq" id="WP_157898788.1">
    <property type="nucleotide sequence ID" value="NZ_CP015136.1"/>
</dbReference>
<feature type="transmembrane region" description="Helical" evidence="1">
    <location>
        <begin position="85"/>
        <end position="113"/>
    </location>
</feature>
<keyword evidence="1" id="KW-0472">Membrane</keyword>